<feature type="chain" id="PRO_5012655957" evidence="8">
    <location>
        <begin position="25"/>
        <end position="488"/>
    </location>
</feature>
<evidence type="ECO:0000256" key="8">
    <source>
        <dbReference type="SAM" id="SignalP"/>
    </source>
</evidence>
<evidence type="ECO:0000256" key="3">
    <source>
        <dbReference type="ARBA" id="ARBA00022475"/>
    </source>
</evidence>
<dbReference type="InterPro" id="IPR027446">
    <property type="entry name" value="VSG_C_dom_sf"/>
</dbReference>
<keyword evidence="4" id="KW-0336">GPI-anchor</keyword>
<evidence type="ECO:0000256" key="4">
    <source>
        <dbReference type="ARBA" id="ARBA00022622"/>
    </source>
</evidence>
<dbReference type="InterPro" id="IPR001812">
    <property type="entry name" value="Trypano_VSG_A_N_dom"/>
</dbReference>
<evidence type="ECO:0000256" key="2">
    <source>
        <dbReference type="ARBA" id="ARBA00004609"/>
    </source>
</evidence>
<evidence type="ECO:0000313" key="10">
    <source>
        <dbReference type="EMBL" id="APD73249.1"/>
    </source>
</evidence>
<sequence length="488" mass="52236">MSITHAVASAICLFSGLLQRWAEATEGTALVTDEKANLCAISKEPEEYPAYVTEILTSHQQAEIDAISRQLKYEIYIQKHETELVHKMISVLAAIQEKSKTALAAAAASITKLTMAVASGSLLRGRILEFLELLAETRQKSGAASGCLSQNVGSLINGKANLGACGQQTTLTSTLGKKKPTKIAAAVFTDLTSGTAGNTKVAEGTAKCGLFTTDNTNGVLDSAQTADGKTYLGGYIKLATNGACYSTVALNALSTSSIGTPPDFTAAWRDITAASTDPAAEKAAYTPIQATEVRASAAAKAAYKFAVLKDNRKYKKSVDNAIIEPLIAKDYPDSPEFENTWWKPVNTNSVSKLAYGGTDDGTEELTDSKDIDKLRKALSYYMALRIAEVSAKTKDLFDKLKTAQETTKVVTKTVKELCSEKADADTYMQDKNCKYDENIKEGPKCVLSEESKQAAEKAAIGANTNTNTTGRNSFVINKAPLFLPLLHI</sequence>
<proteinExistence type="predicted"/>
<keyword evidence="3" id="KW-1003">Cell membrane</keyword>
<dbReference type="VEuPathDB" id="TriTrypDB:Tb427_000605000"/>
<comment type="function">
    <text evidence="1">VSG forms a coat on the surface of the parasite. The trypanosome evades the immune response of the host by expressing a series of antigenically distinct VSGs from an estimated 1000 VSG genes.</text>
</comment>
<keyword evidence="8" id="KW-0732">Signal</keyword>
<feature type="signal peptide" evidence="8">
    <location>
        <begin position="1"/>
        <end position="24"/>
    </location>
</feature>
<evidence type="ECO:0000256" key="1">
    <source>
        <dbReference type="ARBA" id="ARBA00002523"/>
    </source>
</evidence>
<dbReference type="EMBL" id="KX699293">
    <property type="protein sequence ID" value="APD73249.1"/>
    <property type="molecule type" value="Genomic_DNA"/>
</dbReference>
<accession>A0A1J0R609</accession>
<dbReference type="Pfam" id="PF00913">
    <property type="entry name" value="Trypan_glycop"/>
    <property type="match status" value="1"/>
</dbReference>
<keyword evidence="6" id="KW-0325">Glycoprotein</keyword>
<name>A0A1J0R609_9TRYP</name>
<keyword evidence="7" id="KW-0449">Lipoprotein</keyword>
<dbReference type="Gene3D" id="4.10.110.20">
    <property type="entry name" value="Variant surface glycoprotein MITAT 1.2, VSG 221, C-terminal domain"/>
    <property type="match status" value="1"/>
</dbReference>
<keyword evidence="5" id="KW-0472">Membrane</keyword>
<dbReference type="GO" id="GO:0098552">
    <property type="term" value="C:side of membrane"/>
    <property type="evidence" value="ECO:0007669"/>
    <property type="project" value="UniProtKB-KW"/>
</dbReference>
<evidence type="ECO:0000256" key="7">
    <source>
        <dbReference type="ARBA" id="ARBA00023288"/>
    </source>
</evidence>
<dbReference type="Gene3D" id="3.90.150.10">
    <property type="entry name" value="Variant Surface Glycoprotein, subunit A domain 1"/>
    <property type="match status" value="1"/>
</dbReference>
<dbReference type="AlphaFoldDB" id="A0A1J0R609"/>
<dbReference type="SUPFAM" id="SSF58087">
    <property type="entry name" value="Variant surface glycoprotein (N-terminal domain)"/>
    <property type="match status" value="1"/>
</dbReference>
<dbReference type="GO" id="GO:0005886">
    <property type="term" value="C:plasma membrane"/>
    <property type="evidence" value="ECO:0007669"/>
    <property type="project" value="UniProtKB-SubCell"/>
</dbReference>
<evidence type="ECO:0000256" key="5">
    <source>
        <dbReference type="ARBA" id="ARBA00023136"/>
    </source>
</evidence>
<comment type="subcellular location">
    <subcellularLocation>
        <location evidence="2">Cell membrane</location>
        <topology evidence="2">Lipid-anchor</topology>
        <topology evidence="2">GPI-anchor</topology>
    </subcellularLocation>
</comment>
<organism evidence="10">
    <name type="scientific">Trypanosoma brucei</name>
    <dbReference type="NCBI Taxonomy" id="5691"/>
    <lineage>
        <taxon>Eukaryota</taxon>
        <taxon>Discoba</taxon>
        <taxon>Euglenozoa</taxon>
        <taxon>Kinetoplastea</taxon>
        <taxon>Metakinetoplastina</taxon>
        <taxon>Trypanosomatida</taxon>
        <taxon>Trypanosomatidae</taxon>
        <taxon>Trypanosoma</taxon>
    </lineage>
</organism>
<evidence type="ECO:0000259" key="9">
    <source>
        <dbReference type="Pfam" id="PF00913"/>
    </source>
</evidence>
<evidence type="ECO:0000256" key="6">
    <source>
        <dbReference type="ARBA" id="ARBA00023180"/>
    </source>
</evidence>
<feature type="domain" description="Trypanosome variant surface glycoprotein A-type N-terminal" evidence="9">
    <location>
        <begin position="12"/>
        <end position="381"/>
    </location>
</feature>
<reference evidence="10" key="1">
    <citation type="submission" date="2016-08" db="EMBL/GenBank/DDBJ databases">
        <title>VSG repertoire of Trypanosoma brucei EATRO 1125.</title>
        <authorList>
            <person name="Cross G.A."/>
        </authorList>
    </citation>
    <scope>NUCLEOTIDE SEQUENCE</scope>
    <source>
        <strain evidence="10">EATRO 1125</strain>
    </source>
</reference>
<dbReference type="Gene3D" id="1.10.470.10">
    <property type="entry name" value="Variant Surface Glycoprotein, subunit A, domain 2"/>
    <property type="match status" value="1"/>
</dbReference>
<protein>
    <submittedName>
        <fullName evidence="10">Variant surface glycoprotein 1125.488</fullName>
    </submittedName>
</protein>
<dbReference type="GO" id="GO:0042783">
    <property type="term" value="P:symbiont-mediated evasion of host immune response"/>
    <property type="evidence" value="ECO:0007669"/>
    <property type="project" value="InterPro"/>
</dbReference>
<dbReference type="SUPFAM" id="SSF118251">
    <property type="entry name" value="Variant surface glycoprotein MITAT 1.2, VSG 221, C-terminal domain"/>
    <property type="match status" value="1"/>
</dbReference>